<evidence type="ECO:0000313" key="3">
    <source>
        <dbReference type="Proteomes" id="UP000001880"/>
    </source>
</evidence>
<sequence>MSRWGALAALGAALALAWGCSLPPLSNGVLSGTVMLGTPVVGAQVRVYRLDVNGAPKDRAPVAEAVTDEMGRFYMELGASYGNLHIESTGGRARELWTEEPLELGAESQLVAVIPAYEPYPPREIVVSPFTTIAATLAEHYRASADDERYHEAVQRAHALLSEHLGDLSILDTAPAPISEPAPQLTPSVRHGLLLASLSLLAGRIADETAGSVRGVNTMALTEALRDDASDAAGLLDGIGPRGALELGLCAPPPECSDCRPLCRLSAQTLRQDLGDTLAFHLLGSVHDGTGLDFGDGAAVANHVAQGTEAALFGAVEPGAVRDEQGPIITPLESPYFNESEDVIAFDPALQPVHVRSNAARVDLASVFQGDCAQELHKHVSLLGPDDDNPLRWRFAVRDAAAGFVAEDVSARIRVPGLATPRTLTVTELPGDSIAGGRAFEARALKADVAALAAVEGRYNVEITATDRLGNPSDVLRGCWEHVPRAAPLWAGTFGAATGAGSFDETRLENDNLAPVLRGDQAPILARLEVQNNTDADAYLTFNIDELTGRYSATWVHSRALLSIEPGASDCLTTGACNTSLPPAPAVETLPPQTLPASMLTLRVVDKLAGQEPSCPTCRPNENHLGARGQFEVQALVADLAPLVAGSVIRTQISEIHVGRLEAPTQLTGVDRGIYVRCSRQHEMTGECQERITYQQYSAITGIFVSVDTLAISALASASPVSTPQKPQPPTELSTSTLSTPLATAVTWETRDEVLPDPG</sequence>
<proteinExistence type="predicted"/>
<dbReference type="AlphaFoldDB" id="D0LP21"/>
<dbReference type="RefSeq" id="WP_012831439.1">
    <property type="nucleotide sequence ID" value="NC_013440.1"/>
</dbReference>
<evidence type="ECO:0000256" key="1">
    <source>
        <dbReference type="SAM" id="MobiDB-lite"/>
    </source>
</evidence>
<dbReference type="HOGENOM" id="CLU_363998_0_0_7"/>
<feature type="compositionally biased region" description="Basic and acidic residues" evidence="1">
    <location>
        <begin position="749"/>
        <end position="759"/>
    </location>
</feature>
<name>D0LP21_HALO1</name>
<dbReference type="STRING" id="502025.Hoch_6377"/>
<protein>
    <submittedName>
        <fullName evidence="2">Uncharacterized protein</fullName>
    </submittedName>
</protein>
<keyword evidence="3" id="KW-1185">Reference proteome</keyword>
<accession>D0LP21</accession>
<reference evidence="2 3" key="1">
    <citation type="journal article" date="2010" name="Stand. Genomic Sci.">
        <title>Complete genome sequence of Haliangium ochraceum type strain (SMP-2).</title>
        <authorList>
            <consortium name="US DOE Joint Genome Institute (JGI-PGF)"/>
            <person name="Ivanova N."/>
            <person name="Daum C."/>
            <person name="Lang E."/>
            <person name="Abt B."/>
            <person name="Kopitz M."/>
            <person name="Saunders E."/>
            <person name="Lapidus A."/>
            <person name="Lucas S."/>
            <person name="Glavina Del Rio T."/>
            <person name="Nolan M."/>
            <person name="Tice H."/>
            <person name="Copeland A."/>
            <person name="Cheng J.F."/>
            <person name="Chen F."/>
            <person name="Bruce D."/>
            <person name="Goodwin L."/>
            <person name="Pitluck S."/>
            <person name="Mavromatis K."/>
            <person name="Pati A."/>
            <person name="Mikhailova N."/>
            <person name="Chen A."/>
            <person name="Palaniappan K."/>
            <person name="Land M."/>
            <person name="Hauser L."/>
            <person name="Chang Y.J."/>
            <person name="Jeffries C.D."/>
            <person name="Detter J.C."/>
            <person name="Brettin T."/>
            <person name="Rohde M."/>
            <person name="Goker M."/>
            <person name="Bristow J."/>
            <person name="Markowitz V."/>
            <person name="Eisen J.A."/>
            <person name="Hugenholtz P."/>
            <person name="Kyrpides N.C."/>
            <person name="Klenk H.P."/>
        </authorList>
    </citation>
    <scope>NUCLEOTIDE SEQUENCE [LARGE SCALE GENOMIC DNA]</scope>
    <source>
        <strain evidence="3">DSM 14365 / CIP 107738 / JCM 11303 / AJ 13395 / SMP-2</strain>
    </source>
</reference>
<feature type="region of interest" description="Disordered" evidence="1">
    <location>
        <begin position="718"/>
        <end position="759"/>
    </location>
</feature>
<dbReference type="EMBL" id="CP001804">
    <property type="protein sequence ID" value="ACY18847.1"/>
    <property type="molecule type" value="Genomic_DNA"/>
</dbReference>
<organism evidence="2 3">
    <name type="scientific">Haliangium ochraceum (strain DSM 14365 / JCM 11303 / SMP-2)</name>
    <dbReference type="NCBI Taxonomy" id="502025"/>
    <lineage>
        <taxon>Bacteria</taxon>
        <taxon>Pseudomonadati</taxon>
        <taxon>Myxococcota</taxon>
        <taxon>Polyangia</taxon>
        <taxon>Haliangiales</taxon>
        <taxon>Kofleriaceae</taxon>
        <taxon>Haliangium</taxon>
    </lineage>
</organism>
<dbReference type="Proteomes" id="UP000001880">
    <property type="component" value="Chromosome"/>
</dbReference>
<dbReference type="eggNOG" id="ENOG503177F">
    <property type="taxonomic scope" value="Bacteria"/>
</dbReference>
<gene>
    <name evidence="2" type="ordered locus">Hoch_6377</name>
</gene>
<feature type="compositionally biased region" description="Low complexity" evidence="1">
    <location>
        <begin position="731"/>
        <end position="747"/>
    </location>
</feature>
<dbReference type="KEGG" id="hoh:Hoch_6377"/>
<evidence type="ECO:0000313" key="2">
    <source>
        <dbReference type="EMBL" id="ACY18847.1"/>
    </source>
</evidence>